<dbReference type="Pfam" id="PF13545">
    <property type="entry name" value="HTH_Crp_2"/>
    <property type="match status" value="1"/>
</dbReference>
<evidence type="ECO:0000313" key="6">
    <source>
        <dbReference type="EMBL" id="GAA1221605.1"/>
    </source>
</evidence>
<dbReference type="PANTHER" id="PTHR24567">
    <property type="entry name" value="CRP FAMILY TRANSCRIPTIONAL REGULATORY PROTEIN"/>
    <property type="match status" value="1"/>
</dbReference>
<dbReference type="InterPro" id="IPR014710">
    <property type="entry name" value="RmlC-like_jellyroll"/>
</dbReference>
<dbReference type="EMBL" id="BAAAKW010000034">
    <property type="protein sequence ID" value="GAA1221605.1"/>
    <property type="molecule type" value="Genomic_DNA"/>
</dbReference>
<dbReference type="PROSITE" id="PS50042">
    <property type="entry name" value="CNMP_BINDING_3"/>
    <property type="match status" value="1"/>
</dbReference>
<keyword evidence="2" id="KW-0238">DNA-binding</keyword>
<evidence type="ECO:0000259" key="4">
    <source>
        <dbReference type="PROSITE" id="PS50042"/>
    </source>
</evidence>
<protein>
    <submittedName>
        <fullName evidence="6">Crp/Fnr family transcriptional regulator</fullName>
    </submittedName>
</protein>
<dbReference type="SMART" id="SM00419">
    <property type="entry name" value="HTH_CRP"/>
    <property type="match status" value="1"/>
</dbReference>
<reference evidence="6 7" key="1">
    <citation type="journal article" date="2019" name="Int. J. Syst. Evol. Microbiol.">
        <title>The Global Catalogue of Microorganisms (GCM) 10K type strain sequencing project: providing services to taxonomists for standard genome sequencing and annotation.</title>
        <authorList>
            <consortium name="The Broad Institute Genomics Platform"/>
            <consortium name="The Broad Institute Genome Sequencing Center for Infectious Disease"/>
            <person name="Wu L."/>
            <person name="Ma J."/>
        </authorList>
    </citation>
    <scope>NUCLEOTIDE SEQUENCE [LARGE SCALE GENOMIC DNA]</scope>
    <source>
        <strain evidence="6 7">JCM 12762</strain>
    </source>
</reference>
<dbReference type="PRINTS" id="PR00034">
    <property type="entry name" value="HTHCRP"/>
</dbReference>
<dbReference type="InterPro" id="IPR036388">
    <property type="entry name" value="WH-like_DNA-bd_sf"/>
</dbReference>
<dbReference type="SUPFAM" id="SSF51206">
    <property type="entry name" value="cAMP-binding domain-like"/>
    <property type="match status" value="1"/>
</dbReference>
<organism evidence="6 7">
    <name type="scientific">Rhodoglobus aureus</name>
    <dbReference type="NCBI Taxonomy" id="191497"/>
    <lineage>
        <taxon>Bacteria</taxon>
        <taxon>Bacillati</taxon>
        <taxon>Actinomycetota</taxon>
        <taxon>Actinomycetes</taxon>
        <taxon>Micrococcales</taxon>
        <taxon>Microbacteriaceae</taxon>
        <taxon>Rhodoglobus</taxon>
    </lineage>
</organism>
<dbReference type="SMART" id="SM00100">
    <property type="entry name" value="cNMP"/>
    <property type="match status" value="1"/>
</dbReference>
<evidence type="ECO:0000313" key="7">
    <source>
        <dbReference type="Proteomes" id="UP001500943"/>
    </source>
</evidence>
<keyword evidence="3" id="KW-0804">Transcription</keyword>
<proteinExistence type="predicted"/>
<dbReference type="Proteomes" id="UP001500943">
    <property type="component" value="Unassembled WGS sequence"/>
</dbReference>
<dbReference type="PROSITE" id="PS51063">
    <property type="entry name" value="HTH_CRP_2"/>
    <property type="match status" value="1"/>
</dbReference>
<keyword evidence="7" id="KW-1185">Reference proteome</keyword>
<keyword evidence="1" id="KW-0805">Transcription regulation</keyword>
<dbReference type="PANTHER" id="PTHR24567:SF28">
    <property type="entry name" value="LISTERIOLYSIN REGULATORY PROTEIN"/>
    <property type="match status" value="1"/>
</dbReference>
<evidence type="ECO:0000256" key="3">
    <source>
        <dbReference type="ARBA" id="ARBA00023163"/>
    </source>
</evidence>
<dbReference type="Gene3D" id="2.60.120.10">
    <property type="entry name" value="Jelly Rolls"/>
    <property type="match status" value="1"/>
</dbReference>
<dbReference type="InterPro" id="IPR036390">
    <property type="entry name" value="WH_DNA-bd_sf"/>
</dbReference>
<name>A0ABN1VSG9_9MICO</name>
<dbReference type="InterPro" id="IPR012318">
    <property type="entry name" value="HTH_CRP"/>
</dbReference>
<evidence type="ECO:0000259" key="5">
    <source>
        <dbReference type="PROSITE" id="PS51063"/>
    </source>
</evidence>
<gene>
    <name evidence="6" type="ORF">GCM10009655_21460</name>
</gene>
<dbReference type="SUPFAM" id="SSF46785">
    <property type="entry name" value="Winged helix' DNA-binding domain"/>
    <property type="match status" value="1"/>
</dbReference>
<dbReference type="InterPro" id="IPR050397">
    <property type="entry name" value="Env_Response_Regulators"/>
</dbReference>
<dbReference type="InterPro" id="IPR000595">
    <property type="entry name" value="cNMP-bd_dom"/>
</dbReference>
<dbReference type="InterPro" id="IPR018490">
    <property type="entry name" value="cNMP-bd_dom_sf"/>
</dbReference>
<dbReference type="CDD" id="cd00038">
    <property type="entry name" value="CAP_ED"/>
    <property type="match status" value="1"/>
</dbReference>
<feature type="domain" description="Cyclic nucleotide-binding" evidence="4">
    <location>
        <begin position="11"/>
        <end position="131"/>
    </location>
</feature>
<feature type="domain" description="HTH crp-type" evidence="5">
    <location>
        <begin position="145"/>
        <end position="220"/>
    </location>
</feature>
<dbReference type="Gene3D" id="1.10.10.10">
    <property type="entry name" value="Winged helix-like DNA-binding domain superfamily/Winged helix DNA-binding domain"/>
    <property type="match status" value="1"/>
</dbReference>
<evidence type="ECO:0000256" key="1">
    <source>
        <dbReference type="ARBA" id="ARBA00023015"/>
    </source>
</evidence>
<dbReference type="Pfam" id="PF00027">
    <property type="entry name" value="cNMP_binding"/>
    <property type="match status" value="1"/>
</dbReference>
<accession>A0ABN1VSG9</accession>
<sequence>MRMKILAQVPLFAGLSELALDGIDHRMVSLSYAEGDRLYSAGDPANYLYVVAAGQVKTLQPALNGNDSILDILAPGEFLGGLTVLGRPVYGETAMALVTTCALRIGTDAFREVLLEYPEIALRALDDVTALLQEARSDTSQRATSTVAQRVATTLLQLAGKFGQHGGSGDGTLIQLPLSRADLAAMTGSTPESVSRVMSQLRKDGVVDTGRRWTSILDHNKLTAIAAAEE</sequence>
<comment type="caution">
    <text evidence="6">The sequence shown here is derived from an EMBL/GenBank/DDBJ whole genome shotgun (WGS) entry which is preliminary data.</text>
</comment>
<evidence type="ECO:0000256" key="2">
    <source>
        <dbReference type="ARBA" id="ARBA00023125"/>
    </source>
</evidence>